<gene>
    <name evidence="2" type="ORF">AsFPU1_3154</name>
</gene>
<name>A0A401IKI5_APHSA</name>
<evidence type="ECO:0000313" key="2">
    <source>
        <dbReference type="EMBL" id="GBF81734.1"/>
    </source>
</evidence>
<sequence length="120" mass="14033">MSVIDYTIKNLILGTWINVEHTDPSDKIITASRWTFFDGLQPLRRWLNAQEISDRNLAHRVCRFIPAQCPFARDIKVFGRVLVSIPPLCKINPLYDELMSLRFRALCYLAEKEEDISQYC</sequence>
<dbReference type="InterPro" id="IPR009717">
    <property type="entry name" value="Mo-dep_Nase_C"/>
</dbReference>
<dbReference type="AlphaFoldDB" id="A0A401IKI5"/>
<organism evidence="2 3">
    <name type="scientific">Aphanothece sacrum FPU1</name>
    <dbReference type="NCBI Taxonomy" id="1920663"/>
    <lineage>
        <taxon>Bacteria</taxon>
        <taxon>Bacillati</taxon>
        <taxon>Cyanobacteriota</taxon>
        <taxon>Cyanophyceae</taxon>
        <taxon>Oscillatoriophycideae</taxon>
        <taxon>Chroococcales</taxon>
        <taxon>Aphanothecaceae</taxon>
        <taxon>Aphanothece</taxon>
    </lineage>
</organism>
<dbReference type="OrthoDB" id="516441at2"/>
<keyword evidence="3" id="KW-1185">Reference proteome</keyword>
<proteinExistence type="predicted"/>
<protein>
    <submittedName>
        <fullName evidence="2">Nitrogenase</fullName>
    </submittedName>
</protein>
<accession>A0A401IKI5</accession>
<evidence type="ECO:0000313" key="3">
    <source>
        <dbReference type="Proteomes" id="UP000287247"/>
    </source>
</evidence>
<dbReference type="RefSeq" id="WP_124974535.1">
    <property type="nucleotide sequence ID" value="NZ_BDQK01000013.1"/>
</dbReference>
<comment type="caution">
    <text evidence="2">The sequence shown here is derived from an EMBL/GenBank/DDBJ whole genome shotgun (WGS) entry which is preliminary data.</text>
</comment>
<dbReference type="Proteomes" id="UP000287247">
    <property type="component" value="Unassembled WGS sequence"/>
</dbReference>
<dbReference type="EMBL" id="BDQK01000013">
    <property type="protein sequence ID" value="GBF81734.1"/>
    <property type="molecule type" value="Genomic_DNA"/>
</dbReference>
<reference evidence="3" key="1">
    <citation type="submission" date="2017-05" db="EMBL/GenBank/DDBJ databases">
        <title>Physiological properties and genetic analysis related to exopolysaccharide production of fresh-water unicellular cyanobacterium Aphanothece sacrum, Suizenji Nori, that has been cultured as a food source in Japan.</title>
        <authorList>
            <person name="Kanesaki Y."/>
            <person name="Yoshikawa S."/>
            <person name="Ohki K."/>
        </authorList>
    </citation>
    <scope>NUCLEOTIDE SEQUENCE [LARGE SCALE GENOMIC DNA]</scope>
    <source>
        <strain evidence="3">FPU1</strain>
    </source>
</reference>
<feature type="domain" description="Mo-dependent nitrogenase C-terminal" evidence="1">
    <location>
        <begin position="40"/>
        <end position="120"/>
    </location>
</feature>
<dbReference type="Pfam" id="PF06967">
    <property type="entry name" value="Mo-nitro_C"/>
    <property type="match status" value="1"/>
</dbReference>
<evidence type="ECO:0000259" key="1">
    <source>
        <dbReference type="Pfam" id="PF06967"/>
    </source>
</evidence>